<dbReference type="SUPFAM" id="SSF49503">
    <property type="entry name" value="Cupredoxins"/>
    <property type="match status" value="2"/>
</dbReference>
<dbReference type="Pfam" id="PF00034">
    <property type="entry name" value="Cytochrom_C"/>
    <property type="match status" value="1"/>
</dbReference>
<feature type="region of interest" description="Disordered" evidence="14">
    <location>
        <begin position="24"/>
        <end position="49"/>
    </location>
</feature>
<name>A0ABV7XMK8_9GAMM</name>
<evidence type="ECO:0000256" key="9">
    <source>
        <dbReference type="ARBA" id="ARBA00023004"/>
    </source>
</evidence>
<dbReference type="CDD" id="cd04208">
    <property type="entry name" value="CuRO_2_CuNIR"/>
    <property type="match status" value="1"/>
</dbReference>
<comment type="similarity">
    <text evidence="1 13">Belongs to the multicopper oxidase family.</text>
</comment>
<keyword evidence="17" id="KW-1185">Reference proteome</keyword>
<dbReference type="PROSITE" id="PS51007">
    <property type="entry name" value="CYTC"/>
    <property type="match status" value="1"/>
</dbReference>
<comment type="cofactor">
    <cofactor evidence="13">
        <name>Cu(+)</name>
        <dbReference type="ChEBI" id="CHEBI:49552"/>
    </cofactor>
    <text evidence="13">Binds 1 Cu(+) ion.</text>
</comment>
<evidence type="ECO:0000259" key="15">
    <source>
        <dbReference type="PROSITE" id="PS51007"/>
    </source>
</evidence>
<evidence type="ECO:0000256" key="4">
    <source>
        <dbReference type="ARBA" id="ARBA00017290"/>
    </source>
</evidence>
<dbReference type="Gene3D" id="1.10.760.10">
    <property type="entry name" value="Cytochrome c-like domain"/>
    <property type="match status" value="1"/>
</dbReference>
<keyword evidence="9 12" id="KW-0408">Iron</keyword>
<evidence type="ECO:0000256" key="11">
    <source>
        <dbReference type="ARBA" id="ARBA00049340"/>
    </source>
</evidence>
<sequence>MKRFIACIAIATLLAAAGCKQGDTPAPAAKAGTAQDSGGSLKGDFGPPQGKPIEAVLTSPPHVPPPTNRDYPAKVIVELDVIEKEMEISDGTTYTFWTFGGTVPGSFIRVRQGDTVVFHLRNMPDSKMPHNIDLHGVTGPGGGASSSFTAPGHVTRFTFKALNAGLFVYHCATAPVGMHIANGMYGLILVEPPEGMPPVDREYYVMQGDFYTTGKYREKGHQGFDMQKGVDENPTYVLFNGREGSLTGDNALTANTGENVRLYVGNGGPNLVSSFHVIGEIFDKVWFEGGTRYNENVQTTLIPSGGAAIMDFHVEVPGSYVLVDHSIFRAFNKGALAILKAEGKERPEIYSGKEVDAMYIGDYANASTKAVGEAAQAAQAGELTAEGQASAGEALFAGTCSTCHMANGQGLEGVFPPLAGSDWIAADPKRLPAVILHGLSGHVKVNGVDYDSVMPPMAQLTDDEVANISTYVLNSWGNPGGTITKAEAAAARKGPPIGAGGLTGH</sequence>
<evidence type="ECO:0000256" key="10">
    <source>
        <dbReference type="ARBA" id="ARBA00023008"/>
    </source>
</evidence>
<dbReference type="EC" id="1.7.2.1" evidence="3 13"/>
<comment type="caution">
    <text evidence="16">The sequence shown here is derived from an EMBL/GenBank/DDBJ whole genome shotgun (WGS) entry which is preliminary data.</text>
</comment>
<dbReference type="NCBIfam" id="TIGR02376">
    <property type="entry name" value="Cu_nitrite_red"/>
    <property type="match status" value="1"/>
</dbReference>
<keyword evidence="5 12" id="KW-0349">Heme</keyword>
<dbReference type="InterPro" id="IPR001287">
    <property type="entry name" value="NO2-reductase_Cu"/>
</dbReference>
<reference evidence="17" key="1">
    <citation type="journal article" date="2019" name="Int. J. Syst. Evol. Microbiol.">
        <title>The Global Catalogue of Microorganisms (GCM) 10K type strain sequencing project: providing services to taxonomists for standard genome sequencing and annotation.</title>
        <authorList>
            <consortium name="The Broad Institute Genomics Platform"/>
            <consortium name="The Broad Institute Genome Sequencing Center for Infectious Disease"/>
            <person name="Wu L."/>
            <person name="Ma J."/>
        </authorList>
    </citation>
    <scope>NUCLEOTIDE SEQUENCE [LARGE SCALE GENOMIC DNA]</scope>
    <source>
        <strain evidence="17">KCTC 42441</strain>
    </source>
</reference>
<dbReference type="InterPro" id="IPR008972">
    <property type="entry name" value="Cupredoxin"/>
</dbReference>
<dbReference type="EMBL" id="JBHRYA010000009">
    <property type="protein sequence ID" value="MFC3717033.1"/>
    <property type="molecule type" value="Genomic_DNA"/>
</dbReference>
<dbReference type="InterPro" id="IPR009056">
    <property type="entry name" value="Cyt_c-like_dom"/>
</dbReference>
<evidence type="ECO:0000256" key="1">
    <source>
        <dbReference type="ARBA" id="ARBA00010609"/>
    </source>
</evidence>
<comment type="catalytic activity">
    <reaction evidence="11 13">
        <text>nitric oxide + Fe(III)-[cytochrome c] + H2O = Fe(II)-[cytochrome c] + nitrite + 2 H(+)</text>
        <dbReference type="Rhea" id="RHEA:15233"/>
        <dbReference type="Rhea" id="RHEA-COMP:10350"/>
        <dbReference type="Rhea" id="RHEA-COMP:14399"/>
        <dbReference type="ChEBI" id="CHEBI:15377"/>
        <dbReference type="ChEBI" id="CHEBI:15378"/>
        <dbReference type="ChEBI" id="CHEBI:16301"/>
        <dbReference type="ChEBI" id="CHEBI:16480"/>
        <dbReference type="ChEBI" id="CHEBI:29033"/>
        <dbReference type="ChEBI" id="CHEBI:29034"/>
        <dbReference type="EC" id="1.7.2.1"/>
    </reaction>
</comment>
<keyword evidence="10 13" id="KW-0186">Copper</keyword>
<evidence type="ECO:0000256" key="5">
    <source>
        <dbReference type="ARBA" id="ARBA00022617"/>
    </source>
</evidence>
<dbReference type="InterPro" id="IPR036909">
    <property type="entry name" value="Cyt_c-like_dom_sf"/>
</dbReference>
<evidence type="ECO:0000256" key="2">
    <source>
        <dbReference type="ARBA" id="ARBA00011233"/>
    </source>
</evidence>
<evidence type="ECO:0000256" key="6">
    <source>
        <dbReference type="ARBA" id="ARBA00022723"/>
    </source>
</evidence>
<dbReference type="PROSITE" id="PS51257">
    <property type="entry name" value="PROKAR_LIPOPROTEIN"/>
    <property type="match status" value="1"/>
</dbReference>
<feature type="signal peptide" evidence="13">
    <location>
        <begin position="1"/>
        <end position="22"/>
    </location>
</feature>
<keyword evidence="8 13" id="KW-0560">Oxidoreductase</keyword>
<evidence type="ECO:0000256" key="12">
    <source>
        <dbReference type="PROSITE-ProRule" id="PRU00433"/>
    </source>
</evidence>
<dbReference type="Pfam" id="PF07732">
    <property type="entry name" value="Cu-oxidase_3"/>
    <property type="match status" value="1"/>
</dbReference>
<keyword evidence="7" id="KW-0677">Repeat</keyword>
<evidence type="ECO:0000256" key="3">
    <source>
        <dbReference type="ARBA" id="ARBA00011882"/>
    </source>
</evidence>
<dbReference type="PRINTS" id="PR00695">
    <property type="entry name" value="CUNO2RDTASE"/>
</dbReference>
<feature type="domain" description="Cytochrome c" evidence="15">
    <location>
        <begin position="387"/>
        <end position="476"/>
    </location>
</feature>
<dbReference type="SUPFAM" id="SSF46626">
    <property type="entry name" value="Cytochrome c"/>
    <property type="match status" value="1"/>
</dbReference>
<dbReference type="Gene3D" id="2.60.40.420">
    <property type="entry name" value="Cupredoxins - blue copper proteins"/>
    <property type="match status" value="2"/>
</dbReference>
<evidence type="ECO:0000313" key="17">
    <source>
        <dbReference type="Proteomes" id="UP001595705"/>
    </source>
</evidence>
<evidence type="ECO:0000256" key="7">
    <source>
        <dbReference type="ARBA" id="ARBA00022737"/>
    </source>
</evidence>
<evidence type="ECO:0000256" key="13">
    <source>
        <dbReference type="RuleBase" id="RU365025"/>
    </source>
</evidence>
<dbReference type="InterPro" id="IPR011707">
    <property type="entry name" value="Cu-oxidase-like_N"/>
</dbReference>
<keyword evidence="6 12" id="KW-0479">Metal-binding</keyword>
<evidence type="ECO:0000256" key="14">
    <source>
        <dbReference type="SAM" id="MobiDB-lite"/>
    </source>
</evidence>
<gene>
    <name evidence="16" type="primary">nirK</name>
    <name evidence="16" type="ORF">ACFONC_12795</name>
</gene>
<dbReference type="PANTHER" id="PTHR35008">
    <property type="entry name" value="BLL4482 PROTEIN-RELATED"/>
    <property type="match status" value="1"/>
</dbReference>
<dbReference type="RefSeq" id="WP_386744702.1">
    <property type="nucleotide sequence ID" value="NZ_JBHRYA010000009.1"/>
</dbReference>
<dbReference type="InterPro" id="IPR051459">
    <property type="entry name" value="Cytochrome_c-type_DH"/>
</dbReference>
<dbReference type="PANTHER" id="PTHR35008:SF8">
    <property type="entry name" value="ALCOHOL DEHYDROGENASE CYTOCHROME C SUBUNIT"/>
    <property type="match status" value="1"/>
</dbReference>
<dbReference type="CDD" id="cd11020">
    <property type="entry name" value="CuRO_1_CuNIR"/>
    <property type="match status" value="1"/>
</dbReference>
<comment type="cofactor">
    <cofactor evidence="13">
        <name>Cu(2+)</name>
        <dbReference type="ChEBI" id="CHEBI:29036"/>
    </cofactor>
    <text evidence="13">Binds 1 Cu(+) ion.</text>
</comment>
<keyword evidence="13" id="KW-0732">Signal</keyword>
<organism evidence="16 17">
    <name type="scientific">Luteimonas soli</name>
    <dbReference type="NCBI Taxonomy" id="1648966"/>
    <lineage>
        <taxon>Bacteria</taxon>
        <taxon>Pseudomonadati</taxon>
        <taxon>Pseudomonadota</taxon>
        <taxon>Gammaproteobacteria</taxon>
        <taxon>Lysobacterales</taxon>
        <taxon>Lysobacteraceae</taxon>
        <taxon>Luteimonas</taxon>
    </lineage>
</organism>
<protein>
    <recommendedName>
        <fullName evidence="4 13">Copper-containing nitrite reductase</fullName>
        <ecNumber evidence="3 13">1.7.2.1</ecNumber>
    </recommendedName>
</protein>
<proteinExistence type="inferred from homology"/>
<feature type="chain" id="PRO_5044971368" description="Copper-containing nitrite reductase" evidence="13">
    <location>
        <begin position="23"/>
        <end position="505"/>
    </location>
</feature>
<comment type="subunit">
    <text evidence="2 13">Homotrimer.</text>
</comment>
<dbReference type="GO" id="GO:0050421">
    <property type="term" value="F:nitrite reductase (NO-forming) activity"/>
    <property type="evidence" value="ECO:0007669"/>
    <property type="project" value="UniProtKB-EC"/>
</dbReference>
<evidence type="ECO:0000256" key="8">
    <source>
        <dbReference type="ARBA" id="ARBA00023002"/>
    </source>
</evidence>
<accession>A0ABV7XMK8</accession>
<evidence type="ECO:0000313" key="16">
    <source>
        <dbReference type="EMBL" id="MFC3717033.1"/>
    </source>
</evidence>
<dbReference type="Proteomes" id="UP001595705">
    <property type="component" value="Unassembled WGS sequence"/>
</dbReference>